<dbReference type="PANTHER" id="PTHR11839:SF5">
    <property type="entry name" value="ADP-RIBOSE PYROPHOSPHATASE"/>
    <property type="match status" value="1"/>
</dbReference>
<dbReference type="SUPFAM" id="SSF55811">
    <property type="entry name" value="Nudix"/>
    <property type="match status" value="1"/>
</dbReference>
<dbReference type="Gene3D" id="3.90.79.10">
    <property type="entry name" value="Nucleoside Triphosphate Pyrophosphohydrolase"/>
    <property type="match status" value="1"/>
</dbReference>
<keyword evidence="15" id="KW-1185">Reference proteome</keyword>
<organism evidence="14 15">
    <name type="scientific">Ferrimonas gelatinilytica</name>
    <dbReference type="NCBI Taxonomy" id="1255257"/>
    <lineage>
        <taxon>Bacteria</taxon>
        <taxon>Pseudomonadati</taxon>
        <taxon>Pseudomonadota</taxon>
        <taxon>Gammaproteobacteria</taxon>
        <taxon>Alteromonadales</taxon>
        <taxon>Ferrimonadaceae</taxon>
        <taxon>Ferrimonas</taxon>
    </lineage>
</organism>
<evidence type="ECO:0000256" key="6">
    <source>
        <dbReference type="ARBA" id="ARBA00022801"/>
    </source>
</evidence>
<protein>
    <recommendedName>
        <fullName evidence="4">ADP-ribose pyrophosphatase</fullName>
        <ecNumber evidence="3">3.6.1.13</ecNumber>
    </recommendedName>
    <alternativeName>
        <fullName evidence="9">ADP-ribose diphosphatase</fullName>
    </alternativeName>
    <alternativeName>
        <fullName evidence="11">ADP-ribose phosphohydrolase</fullName>
    </alternativeName>
    <alternativeName>
        <fullName evidence="10">Adenosine diphosphoribose pyrophosphatase</fullName>
    </alternativeName>
</protein>
<dbReference type="NCBIfam" id="TIGR00052">
    <property type="entry name" value="nudix-type nucleoside diphosphatase, YffH/AdpP family"/>
    <property type="match status" value="1"/>
</dbReference>
<dbReference type="EMBL" id="BAABLF010000013">
    <property type="protein sequence ID" value="GAA5192112.1"/>
    <property type="molecule type" value="Genomic_DNA"/>
</dbReference>
<dbReference type="InterPro" id="IPR015797">
    <property type="entry name" value="NUDIX_hydrolase-like_dom_sf"/>
</dbReference>
<comment type="function">
    <text evidence="8">Acts on ADP-mannose and ADP-glucose as well as ADP-ribose. Prevents glycogen biosynthesis. The reaction catalyzed by this enzyme is a limiting step of the gluconeogenic process.</text>
</comment>
<evidence type="ECO:0000256" key="4">
    <source>
        <dbReference type="ARBA" id="ARBA00013297"/>
    </source>
</evidence>
<dbReference type="RefSeq" id="WP_345316966.1">
    <property type="nucleotide sequence ID" value="NZ_BAABLF010000013.1"/>
</dbReference>
<dbReference type="Proteomes" id="UP001501600">
    <property type="component" value="Unassembled WGS sequence"/>
</dbReference>
<evidence type="ECO:0000256" key="9">
    <source>
        <dbReference type="ARBA" id="ARBA00030162"/>
    </source>
</evidence>
<evidence type="ECO:0000256" key="3">
    <source>
        <dbReference type="ARBA" id="ARBA00012453"/>
    </source>
</evidence>
<evidence type="ECO:0000256" key="12">
    <source>
        <dbReference type="ARBA" id="ARBA00049546"/>
    </source>
</evidence>
<dbReference type="InterPro" id="IPR020084">
    <property type="entry name" value="NUDIX_hydrolase_CS"/>
</dbReference>
<feature type="domain" description="Nudix hydrolase" evidence="13">
    <location>
        <begin position="52"/>
        <end position="198"/>
    </location>
</feature>
<evidence type="ECO:0000256" key="5">
    <source>
        <dbReference type="ARBA" id="ARBA00022723"/>
    </source>
</evidence>
<name>A0ABP9S8K4_9GAMM</name>
<proteinExistence type="inferred from homology"/>
<gene>
    <name evidence="14" type="primary">nudF</name>
    <name evidence="14" type="ORF">GCM10025772_20470</name>
</gene>
<dbReference type="PROSITE" id="PS00893">
    <property type="entry name" value="NUDIX_BOX"/>
    <property type="match status" value="1"/>
</dbReference>
<evidence type="ECO:0000256" key="8">
    <source>
        <dbReference type="ARBA" id="ARBA00025164"/>
    </source>
</evidence>
<dbReference type="InterPro" id="IPR004385">
    <property type="entry name" value="NDP_pyrophosphatase"/>
</dbReference>
<comment type="caution">
    <text evidence="14">The sequence shown here is derived from an EMBL/GenBank/DDBJ whole genome shotgun (WGS) entry which is preliminary data.</text>
</comment>
<evidence type="ECO:0000256" key="11">
    <source>
        <dbReference type="ARBA" id="ARBA00033056"/>
    </source>
</evidence>
<comment type="cofactor">
    <cofactor evidence="1">
        <name>Mg(2+)</name>
        <dbReference type="ChEBI" id="CHEBI:18420"/>
    </cofactor>
</comment>
<dbReference type="PANTHER" id="PTHR11839">
    <property type="entry name" value="UDP/ADP-SUGAR PYROPHOSPHATASE"/>
    <property type="match status" value="1"/>
</dbReference>
<dbReference type="InterPro" id="IPR000086">
    <property type="entry name" value="NUDIX_hydrolase_dom"/>
</dbReference>
<keyword evidence="5" id="KW-0479">Metal-binding</keyword>
<evidence type="ECO:0000256" key="1">
    <source>
        <dbReference type="ARBA" id="ARBA00001946"/>
    </source>
</evidence>
<comment type="similarity">
    <text evidence="2">Belongs to the Nudix hydrolase family. NudF subfamily.</text>
</comment>
<evidence type="ECO:0000256" key="7">
    <source>
        <dbReference type="ARBA" id="ARBA00022842"/>
    </source>
</evidence>
<sequence>MSKPPQQFGPGHVEIVSQKPLHQGFFQMVEIQFRHPLFAGGRSDTVVREVFERGDAVVVLPYDPVADAVVLIEQLRVPALRTSETPWLLELVAGIIEPDEAREQVARRELMEETGLKAHSLRYLSSFLTSPGGCSERLYLYLAEVRVPDEGEAPGLFGLESEHEDIRRHVVSRQQALEWVAEGHIDNASSIIGLQWLALNHTRLFGRE</sequence>
<dbReference type="PROSITE" id="PS51462">
    <property type="entry name" value="NUDIX"/>
    <property type="match status" value="1"/>
</dbReference>
<dbReference type="Pfam" id="PF00293">
    <property type="entry name" value="NUDIX"/>
    <property type="match status" value="1"/>
</dbReference>
<evidence type="ECO:0000256" key="10">
    <source>
        <dbReference type="ARBA" id="ARBA00030308"/>
    </source>
</evidence>
<dbReference type="NCBIfam" id="NF008003">
    <property type="entry name" value="PRK10729.1"/>
    <property type="match status" value="1"/>
</dbReference>
<keyword evidence="7" id="KW-0460">Magnesium</keyword>
<reference evidence="15" key="1">
    <citation type="journal article" date="2019" name="Int. J. Syst. Evol. Microbiol.">
        <title>The Global Catalogue of Microorganisms (GCM) 10K type strain sequencing project: providing services to taxonomists for standard genome sequencing and annotation.</title>
        <authorList>
            <consortium name="The Broad Institute Genomics Platform"/>
            <consortium name="The Broad Institute Genome Sequencing Center for Infectious Disease"/>
            <person name="Wu L."/>
            <person name="Ma J."/>
        </authorList>
    </citation>
    <scope>NUCLEOTIDE SEQUENCE [LARGE SCALE GENOMIC DNA]</scope>
    <source>
        <strain evidence="15">JCM 18720</strain>
    </source>
</reference>
<accession>A0ABP9S8K4</accession>
<evidence type="ECO:0000259" key="13">
    <source>
        <dbReference type="PROSITE" id="PS51462"/>
    </source>
</evidence>
<dbReference type="EC" id="3.6.1.13" evidence="3"/>
<evidence type="ECO:0000256" key="2">
    <source>
        <dbReference type="ARBA" id="ARBA00007482"/>
    </source>
</evidence>
<dbReference type="CDD" id="cd24155">
    <property type="entry name" value="NUDIX_ADPRase"/>
    <property type="match status" value="1"/>
</dbReference>
<keyword evidence="6" id="KW-0378">Hydrolase</keyword>
<evidence type="ECO:0000313" key="14">
    <source>
        <dbReference type="EMBL" id="GAA5192112.1"/>
    </source>
</evidence>
<comment type="catalytic activity">
    <reaction evidence="12">
        <text>ADP-D-ribose + H2O = D-ribose 5-phosphate + AMP + 2 H(+)</text>
        <dbReference type="Rhea" id="RHEA:10412"/>
        <dbReference type="ChEBI" id="CHEBI:15377"/>
        <dbReference type="ChEBI" id="CHEBI:15378"/>
        <dbReference type="ChEBI" id="CHEBI:57967"/>
        <dbReference type="ChEBI" id="CHEBI:78346"/>
        <dbReference type="ChEBI" id="CHEBI:456215"/>
        <dbReference type="EC" id="3.6.1.13"/>
    </reaction>
</comment>
<evidence type="ECO:0000313" key="15">
    <source>
        <dbReference type="Proteomes" id="UP001501600"/>
    </source>
</evidence>